<keyword evidence="3" id="KW-1185">Reference proteome</keyword>
<dbReference type="AlphaFoldDB" id="A0A4E0R5H9"/>
<reference evidence="2 3" key="1">
    <citation type="journal article" date="2016" name="Front. Microbiol.">
        <title>Single-Cell (Meta-)Genomics of a Dimorphic Candidatus Thiomargarita nelsonii Reveals Genomic Plasticity.</title>
        <authorList>
            <person name="Flood B.E."/>
            <person name="Fliss P."/>
            <person name="Jones D.S."/>
            <person name="Dick G.J."/>
            <person name="Jain S."/>
            <person name="Kaster A.K."/>
            <person name="Winkel M."/>
            <person name="Mussmann M."/>
            <person name="Bailey J."/>
        </authorList>
    </citation>
    <scope>NUCLEOTIDE SEQUENCE [LARGE SCALE GENOMIC DNA]</scope>
    <source>
        <strain evidence="2">Hydrate Ridge</strain>
    </source>
</reference>
<organism evidence="2 3">
    <name type="scientific">Candidatus Thiomargarita nelsonii</name>
    <dbReference type="NCBI Taxonomy" id="1003181"/>
    <lineage>
        <taxon>Bacteria</taxon>
        <taxon>Pseudomonadati</taxon>
        <taxon>Pseudomonadota</taxon>
        <taxon>Gammaproteobacteria</taxon>
        <taxon>Thiotrichales</taxon>
        <taxon>Thiotrichaceae</taxon>
        <taxon>Thiomargarita</taxon>
    </lineage>
</organism>
<evidence type="ECO:0000256" key="1">
    <source>
        <dbReference type="SAM" id="Phobius"/>
    </source>
</evidence>
<feature type="transmembrane region" description="Helical" evidence="1">
    <location>
        <begin position="60"/>
        <end position="79"/>
    </location>
</feature>
<proteinExistence type="predicted"/>
<accession>A0A4E0R5H9</accession>
<name>A0A4E0R5H9_9GAMM</name>
<keyword evidence="1" id="KW-0812">Transmembrane</keyword>
<gene>
    <name evidence="2" type="ORF">PN36_08570</name>
</gene>
<keyword evidence="1" id="KW-0472">Membrane</keyword>
<evidence type="ECO:0000313" key="2">
    <source>
        <dbReference type="EMBL" id="TGO03321.1"/>
    </source>
</evidence>
<dbReference type="Proteomes" id="UP000030428">
    <property type="component" value="Unassembled WGS sequence"/>
</dbReference>
<keyword evidence="1" id="KW-1133">Transmembrane helix</keyword>
<evidence type="ECO:0000313" key="3">
    <source>
        <dbReference type="Proteomes" id="UP000030428"/>
    </source>
</evidence>
<sequence length="83" mass="10201">MDYLYAYCQKTQATFYHFNFLFLLNGFGKSATLHSRNNKAAFYHFHKAAFYHFHKAAFYHFHKAAFYHFNFLFLIYLLIKNFY</sequence>
<dbReference type="EMBL" id="JSZA02000025">
    <property type="protein sequence ID" value="TGO03321.1"/>
    <property type="molecule type" value="Genomic_DNA"/>
</dbReference>
<protein>
    <submittedName>
        <fullName evidence="2">Uncharacterized protein</fullName>
    </submittedName>
</protein>
<comment type="caution">
    <text evidence="2">The sequence shown here is derived from an EMBL/GenBank/DDBJ whole genome shotgun (WGS) entry which is preliminary data.</text>
</comment>